<accession>A0A0F9PBZ6</accession>
<dbReference type="AlphaFoldDB" id="A0A0F9PBZ6"/>
<name>A0A0F9PBZ6_9ZZZZ</name>
<comment type="caution">
    <text evidence="1">The sequence shown here is derived from an EMBL/GenBank/DDBJ whole genome shotgun (WGS) entry which is preliminary data.</text>
</comment>
<reference evidence="1" key="1">
    <citation type="journal article" date="2015" name="Nature">
        <title>Complex archaea that bridge the gap between prokaryotes and eukaryotes.</title>
        <authorList>
            <person name="Spang A."/>
            <person name="Saw J.H."/>
            <person name="Jorgensen S.L."/>
            <person name="Zaremba-Niedzwiedzka K."/>
            <person name="Martijn J."/>
            <person name="Lind A.E."/>
            <person name="van Eijk R."/>
            <person name="Schleper C."/>
            <person name="Guy L."/>
            <person name="Ettema T.J."/>
        </authorList>
    </citation>
    <scope>NUCLEOTIDE SEQUENCE</scope>
</reference>
<sequence length="134" mass="15809">MTEEKYYPLDALERTAFGTLVYNGYSTHGRSMANLSEAAWKRLKPGALVERMPENIREGLRQLKSHHFDAMRMDKWRLMDDAYTREKDLSIDKMRFDRDILKIEGNLRICPQCEVKYMKHVEGYGLCTYCGYNL</sequence>
<proteinExistence type="predicted"/>
<protein>
    <submittedName>
        <fullName evidence="1">Uncharacterized protein</fullName>
    </submittedName>
</protein>
<evidence type="ECO:0000313" key="1">
    <source>
        <dbReference type="EMBL" id="KKM98505.1"/>
    </source>
</evidence>
<organism evidence="1">
    <name type="scientific">marine sediment metagenome</name>
    <dbReference type="NCBI Taxonomy" id="412755"/>
    <lineage>
        <taxon>unclassified sequences</taxon>
        <taxon>metagenomes</taxon>
        <taxon>ecological metagenomes</taxon>
    </lineage>
</organism>
<gene>
    <name evidence="1" type="ORF">LCGC14_1157200</name>
</gene>
<dbReference type="EMBL" id="LAZR01005611">
    <property type="protein sequence ID" value="KKM98505.1"/>
    <property type="molecule type" value="Genomic_DNA"/>
</dbReference>